<dbReference type="PANTHER" id="PTHR34857">
    <property type="entry name" value="SLL0384 PROTEIN"/>
    <property type="match status" value="1"/>
</dbReference>
<dbReference type="InterPro" id="IPR012809">
    <property type="entry name" value="ECF_CbiQ"/>
</dbReference>
<feature type="transmembrane region" description="Helical" evidence="6">
    <location>
        <begin position="230"/>
        <end position="251"/>
    </location>
</feature>
<sequence length="253" mass="27479">MFDQPFVRPSLIQRIDPRVRMASAGGLAVCISLLHSLTACGMALALGLALLAAANPPARALLQRLGAINIFIVFLWCVTPLTTPGTPLAQWGMLTVSAEGVRLALLVSIKSNAIACIFLALVATMNAPTAGHALERLHCPPKLVFLFLFTARYVHVIAQEWHTLLVAARLRGFRPRTSMHTYRTLASLLGLLLVRSYERSLRVREAMVLRGFSGHFRSVTVFHAQKGDCIFALGLLLCMAGIIAVECLGVLNV</sequence>
<name>A0A212J541_9BACT</name>
<dbReference type="CDD" id="cd16914">
    <property type="entry name" value="EcfT"/>
    <property type="match status" value="1"/>
</dbReference>
<feature type="transmembrane region" description="Helical" evidence="6">
    <location>
        <begin position="103"/>
        <end position="122"/>
    </location>
</feature>
<dbReference type="EMBL" id="FLUP01000001">
    <property type="protein sequence ID" value="SBV94305.1"/>
    <property type="molecule type" value="Genomic_DNA"/>
</dbReference>
<organism evidence="7">
    <name type="scientific">uncultured Desulfovibrio sp</name>
    <dbReference type="NCBI Taxonomy" id="167968"/>
    <lineage>
        <taxon>Bacteria</taxon>
        <taxon>Pseudomonadati</taxon>
        <taxon>Thermodesulfobacteriota</taxon>
        <taxon>Desulfovibrionia</taxon>
        <taxon>Desulfovibrionales</taxon>
        <taxon>Desulfovibrionaceae</taxon>
        <taxon>Desulfovibrio</taxon>
        <taxon>environmental samples</taxon>
    </lineage>
</organism>
<dbReference type="AlphaFoldDB" id="A0A212J541"/>
<keyword evidence="2" id="KW-1003">Cell membrane</keyword>
<dbReference type="Pfam" id="PF02361">
    <property type="entry name" value="CbiQ"/>
    <property type="match status" value="1"/>
</dbReference>
<evidence type="ECO:0000256" key="6">
    <source>
        <dbReference type="SAM" id="Phobius"/>
    </source>
</evidence>
<feature type="transmembrane region" description="Helical" evidence="6">
    <location>
        <begin position="65"/>
        <end position="83"/>
    </location>
</feature>
<keyword evidence="5 6" id="KW-0472">Membrane</keyword>
<evidence type="ECO:0000256" key="5">
    <source>
        <dbReference type="ARBA" id="ARBA00023136"/>
    </source>
</evidence>
<evidence type="ECO:0008006" key="8">
    <source>
        <dbReference type="Google" id="ProtNLM"/>
    </source>
</evidence>
<dbReference type="RefSeq" id="WP_227117692.1">
    <property type="nucleotide sequence ID" value="NZ_LT598928.1"/>
</dbReference>
<proteinExistence type="predicted"/>
<evidence type="ECO:0000256" key="3">
    <source>
        <dbReference type="ARBA" id="ARBA00022692"/>
    </source>
</evidence>
<reference evidence="7" key="1">
    <citation type="submission" date="2016-04" db="EMBL/GenBank/DDBJ databases">
        <authorList>
            <person name="Evans L.H."/>
            <person name="Alamgir A."/>
            <person name="Owens N."/>
            <person name="Weber N.D."/>
            <person name="Virtaneva K."/>
            <person name="Barbian K."/>
            <person name="Babar A."/>
            <person name="Rosenke K."/>
        </authorList>
    </citation>
    <scope>NUCLEOTIDE SEQUENCE</scope>
    <source>
        <strain evidence="7">92-2</strain>
    </source>
</reference>
<evidence type="ECO:0000256" key="4">
    <source>
        <dbReference type="ARBA" id="ARBA00022989"/>
    </source>
</evidence>
<comment type="subcellular location">
    <subcellularLocation>
        <location evidence="1">Cell membrane</location>
        <topology evidence="1">Multi-pass membrane protein</topology>
    </subcellularLocation>
</comment>
<evidence type="ECO:0000256" key="2">
    <source>
        <dbReference type="ARBA" id="ARBA00022475"/>
    </source>
</evidence>
<dbReference type="NCBIfam" id="TIGR02454">
    <property type="entry name" value="ECF_T_CbiQ"/>
    <property type="match status" value="1"/>
</dbReference>
<protein>
    <recommendedName>
        <fullName evidence="8">Cobalt ABC transporter, inner membrane subunit CbiQ</fullName>
    </recommendedName>
</protein>
<dbReference type="GO" id="GO:0043190">
    <property type="term" value="C:ATP-binding cassette (ABC) transporter complex"/>
    <property type="evidence" value="ECO:0007669"/>
    <property type="project" value="InterPro"/>
</dbReference>
<keyword evidence="4 6" id="KW-1133">Transmembrane helix</keyword>
<accession>A0A212J541</accession>
<evidence type="ECO:0000256" key="1">
    <source>
        <dbReference type="ARBA" id="ARBA00004651"/>
    </source>
</evidence>
<dbReference type="GO" id="GO:0006824">
    <property type="term" value="P:cobalt ion transport"/>
    <property type="evidence" value="ECO:0007669"/>
    <property type="project" value="InterPro"/>
</dbReference>
<dbReference type="InterPro" id="IPR003339">
    <property type="entry name" value="ABC/ECF_trnsptr_transmembrane"/>
</dbReference>
<dbReference type="InterPro" id="IPR051611">
    <property type="entry name" value="ECF_transporter_component"/>
</dbReference>
<feature type="transmembrane region" description="Helical" evidence="6">
    <location>
        <begin position="26"/>
        <end position="53"/>
    </location>
</feature>
<keyword evidence="3 6" id="KW-0812">Transmembrane</keyword>
<evidence type="ECO:0000313" key="7">
    <source>
        <dbReference type="EMBL" id="SBV94305.1"/>
    </source>
</evidence>
<dbReference type="PANTHER" id="PTHR34857:SF2">
    <property type="entry name" value="SLL0384 PROTEIN"/>
    <property type="match status" value="1"/>
</dbReference>
<gene>
    <name evidence="7" type="ORF">KM92DES2_10512</name>
</gene>